<dbReference type="PANTHER" id="PTHR48100">
    <property type="entry name" value="BROAD-SPECIFICITY PHOSPHATASE YOR283W-RELATED"/>
    <property type="match status" value="1"/>
</dbReference>
<dbReference type="Proteomes" id="UP001165160">
    <property type="component" value="Unassembled WGS sequence"/>
</dbReference>
<feature type="chain" id="PRO_5040867406" description="Phosphoglycerate mutase" evidence="2">
    <location>
        <begin position="19"/>
        <end position="253"/>
    </location>
</feature>
<organism evidence="3 4">
    <name type="scientific">Triparma verrucosa</name>
    <dbReference type="NCBI Taxonomy" id="1606542"/>
    <lineage>
        <taxon>Eukaryota</taxon>
        <taxon>Sar</taxon>
        <taxon>Stramenopiles</taxon>
        <taxon>Ochrophyta</taxon>
        <taxon>Bolidophyceae</taxon>
        <taxon>Parmales</taxon>
        <taxon>Triparmaceae</taxon>
        <taxon>Triparma</taxon>
    </lineage>
</organism>
<dbReference type="GO" id="GO:0005829">
    <property type="term" value="C:cytosol"/>
    <property type="evidence" value="ECO:0007669"/>
    <property type="project" value="TreeGrafter"/>
</dbReference>
<dbReference type="AlphaFoldDB" id="A0A9W6ZAM2"/>
<protein>
    <recommendedName>
        <fullName evidence="5">Phosphoglycerate mutase</fullName>
    </recommendedName>
</protein>
<feature type="binding site" evidence="1">
    <location>
        <position position="98"/>
    </location>
    <ligand>
        <name>substrate</name>
    </ligand>
</feature>
<dbReference type="Gene3D" id="3.40.50.1240">
    <property type="entry name" value="Phosphoglycerate mutase-like"/>
    <property type="match status" value="1"/>
</dbReference>
<dbReference type="InterPro" id="IPR050275">
    <property type="entry name" value="PGM_Phosphatase"/>
</dbReference>
<dbReference type="InterPro" id="IPR013078">
    <property type="entry name" value="His_Pase_superF_clade-1"/>
</dbReference>
<evidence type="ECO:0000256" key="2">
    <source>
        <dbReference type="SAM" id="SignalP"/>
    </source>
</evidence>
<evidence type="ECO:0000256" key="1">
    <source>
        <dbReference type="PIRSR" id="PIRSR613078-2"/>
    </source>
</evidence>
<reference evidence="4" key="1">
    <citation type="journal article" date="2023" name="Commun. Biol.">
        <title>Genome analysis of Parmales, the sister group of diatoms, reveals the evolutionary specialization of diatoms from phago-mixotrophs to photoautotrophs.</title>
        <authorList>
            <person name="Ban H."/>
            <person name="Sato S."/>
            <person name="Yoshikawa S."/>
            <person name="Yamada K."/>
            <person name="Nakamura Y."/>
            <person name="Ichinomiya M."/>
            <person name="Sato N."/>
            <person name="Blanc-Mathieu R."/>
            <person name="Endo H."/>
            <person name="Kuwata A."/>
            <person name="Ogata H."/>
        </authorList>
    </citation>
    <scope>NUCLEOTIDE SEQUENCE [LARGE SCALE GENOMIC DNA]</scope>
    <source>
        <strain evidence="4">NIES 3699</strain>
    </source>
</reference>
<dbReference type="Pfam" id="PF00300">
    <property type="entry name" value="His_Phos_1"/>
    <property type="match status" value="1"/>
</dbReference>
<dbReference type="EMBL" id="BRXX01000586">
    <property type="protein sequence ID" value="GMH48766.1"/>
    <property type="molecule type" value="Genomic_DNA"/>
</dbReference>
<dbReference type="SUPFAM" id="SSF53254">
    <property type="entry name" value="Phosphoglycerate mutase-like"/>
    <property type="match status" value="1"/>
</dbReference>
<proteinExistence type="predicted"/>
<sequence>MQFWRTFVACVCTVGVLTSSLEMSSSIISKLPPVAANARRVFMVRHGEVIPPNGAAHGVHYGDMDVDLSPLGKKEATAAAEYLSQYTLHSVYSSPLSRAVYGAEEVRKSRSFSPKQETLTLPGFSELCRGAWRMKTKDEIGLETYAKFNGCDESVTPEGGESIMTVKNRVMGALNEIVKSTPDGEVTCVVSHLWVTRSMISDALGLDPSKMNEVDIPTASISCVDYEEGGKAQVVMQGFKPDVGLEKSKDTGN</sequence>
<feature type="signal peptide" evidence="2">
    <location>
        <begin position="1"/>
        <end position="18"/>
    </location>
</feature>
<dbReference type="PANTHER" id="PTHR48100:SF44">
    <property type="entry name" value="PHOSPHATASE C1620.13-RELATED"/>
    <property type="match status" value="1"/>
</dbReference>
<evidence type="ECO:0000313" key="4">
    <source>
        <dbReference type="Proteomes" id="UP001165160"/>
    </source>
</evidence>
<accession>A0A9W6ZAM2</accession>
<evidence type="ECO:0008006" key="5">
    <source>
        <dbReference type="Google" id="ProtNLM"/>
    </source>
</evidence>
<keyword evidence="2" id="KW-0732">Signal</keyword>
<name>A0A9W6ZAM2_9STRA</name>
<dbReference type="SMART" id="SM00855">
    <property type="entry name" value="PGAM"/>
    <property type="match status" value="1"/>
</dbReference>
<evidence type="ECO:0000313" key="3">
    <source>
        <dbReference type="EMBL" id="GMH48766.1"/>
    </source>
</evidence>
<keyword evidence="4" id="KW-1185">Reference proteome</keyword>
<dbReference type="GO" id="GO:0016791">
    <property type="term" value="F:phosphatase activity"/>
    <property type="evidence" value="ECO:0007669"/>
    <property type="project" value="TreeGrafter"/>
</dbReference>
<gene>
    <name evidence="3" type="ORF">TrVE_jg7963</name>
</gene>
<dbReference type="InterPro" id="IPR029033">
    <property type="entry name" value="His_PPase_superfam"/>
</dbReference>
<dbReference type="CDD" id="cd07067">
    <property type="entry name" value="HP_PGM_like"/>
    <property type="match status" value="1"/>
</dbReference>
<comment type="caution">
    <text evidence="3">The sequence shown here is derived from an EMBL/GenBank/DDBJ whole genome shotgun (WGS) entry which is preliminary data.</text>
</comment>